<gene>
    <name evidence="2" type="ORF">S03H2_12403</name>
</gene>
<protein>
    <submittedName>
        <fullName evidence="2">Uncharacterized protein</fullName>
    </submittedName>
</protein>
<keyword evidence="1" id="KW-0472">Membrane</keyword>
<reference evidence="2" key="1">
    <citation type="journal article" date="2014" name="Front. Microbiol.">
        <title>High frequency of phylogenetically diverse reductive dehalogenase-homologous genes in deep subseafloor sedimentary metagenomes.</title>
        <authorList>
            <person name="Kawai M."/>
            <person name="Futagami T."/>
            <person name="Toyoda A."/>
            <person name="Takaki Y."/>
            <person name="Nishi S."/>
            <person name="Hori S."/>
            <person name="Arai W."/>
            <person name="Tsubouchi T."/>
            <person name="Morono Y."/>
            <person name="Uchiyama I."/>
            <person name="Ito T."/>
            <person name="Fujiyama A."/>
            <person name="Inagaki F."/>
            <person name="Takami H."/>
        </authorList>
    </citation>
    <scope>NUCLEOTIDE SEQUENCE</scope>
    <source>
        <strain evidence="2">Expedition CK06-06</strain>
    </source>
</reference>
<dbReference type="EMBL" id="BARU01006312">
    <property type="protein sequence ID" value="GAH46711.1"/>
    <property type="molecule type" value="Genomic_DNA"/>
</dbReference>
<feature type="transmembrane region" description="Helical" evidence="1">
    <location>
        <begin position="9"/>
        <end position="27"/>
    </location>
</feature>
<proteinExistence type="predicted"/>
<keyword evidence="1" id="KW-1133">Transmembrane helix</keyword>
<evidence type="ECO:0000313" key="2">
    <source>
        <dbReference type="EMBL" id="GAH46711.1"/>
    </source>
</evidence>
<sequence>MEAQTKRDLIMVGIGFGIGFFVLTTIGRRAVLTGMGATKVEAERLLSKAEKKIKERAKRKV</sequence>
<comment type="caution">
    <text evidence="2">The sequence shown here is derived from an EMBL/GenBank/DDBJ whole genome shotgun (WGS) entry which is preliminary data.</text>
</comment>
<dbReference type="AlphaFoldDB" id="X1FLZ0"/>
<accession>X1FLZ0</accession>
<organism evidence="2">
    <name type="scientific">marine sediment metagenome</name>
    <dbReference type="NCBI Taxonomy" id="412755"/>
    <lineage>
        <taxon>unclassified sequences</taxon>
        <taxon>metagenomes</taxon>
        <taxon>ecological metagenomes</taxon>
    </lineage>
</organism>
<keyword evidence="1" id="KW-0812">Transmembrane</keyword>
<evidence type="ECO:0000256" key="1">
    <source>
        <dbReference type="SAM" id="Phobius"/>
    </source>
</evidence>
<name>X1FLZ0_9ZZZZ</name>